<name>A0A1A9F475_9GAMM</name>
<feature type="transmembrane region" description="Helical" evidence="1">
    <location>
        <begin position="90"/>
        <end position="110"/>
    </location>
</feature>
<keyword evidence="1" id="KW-0472">Membrane</keyword>
<evidence type="ECO:0000259" key="2">
    <source>
        <dbReference type="Pfam" id="PF00892"/>
    </source>
</evidence>
<dbReference type="STRING" id="1821621.A8C75_22785"/>
<dbReference type="GO" id="GO:0016020">
    <property type="term" value="C:membrane"/>
    <property type="evidence" value="ECO:0007669"/>
    <property type="project" value="InterPro"/>
</dbReference>
<evidence type="ECO:0000256" key="1">
    <source>
        <dbReference type="SAM" id="Phobius"/>
    </source>
</evidence>
<feature type="transmembrane region" description="Helical" evidence="1">
    <location>
        <begin position="202"/>
        <end position="224"/>
    </location>
</feature>
<dbReference type="PANTHER" id="PTHR22911:SF79">
    <property type="entry name" value="MOBA-LIKE NTP TRANSFERASE DOMAIN-CONTAINING PROTEIN"/>
    <property type="match status" value="1"/>
</dbReference>
<feature type="transmembrane region" description="Helical" evidence="1">
    <location>
        <begin position="67"/>
        <end position="84"/>
    </location>
</feature>
<dbReference type="AlphaFoldDB" id="A0A1A9F475"/>
<dbReference type="InterPro" id="IPR000620">
    <property type="entry name" value="EamA_dom"/>
</dbReference>
<dbReference type="PANTHER" id="PTHR22911">
    <property type="entry name" value="ACYL-MALONYL CONDENSING ENZYME-RELATED"/>
    <property type="match status" value="1"/>
</dbReference>
<protein>
    <recommendedName>
        <fullName evidence="2">EamA domain-containing protein</fullName>
    </recommendedName>
</protein>
<dbReference type="OrthoDB" id="9810556at2"/>
<dbReference type="RefSeq" id="WP_067386833.1">
    <property type="nucleotide sequence ID" value="NZ_CP015839.1"/>
</dbReference>
<evidence type="ECO:0000313" key="3">
    <source>
        <dbReference type="EMBL" id="ANG65026.1"/>
    </source>
</evidence>
<dbReference type="Pfam" id="PF00892">
    <property type="entry name" value="EamA"/>
    <property type="match status" value="2"/>
</dbReference>
<gene>
    <name evidence="3" type="ORF">A8C75_22785</name>
</gene>
<keyword evidence="1" id="KW-0812">Transmembrane</keyword>
<dbReference type="KEGG" id="mars:A8C75_22785"/>
<feature type="transmembrane region" description="Helical" evidence="1">
    <location>
        <begin position="37"/>
        <end position="55"/>
    </location>
</feature>
<reference evidence="4" key="1">
    <citation type="submission" date="2016-05" db="EMBL/GenBank/DDBJ databases">
        <authorList>
            <person name="Baek K."/>
            <person name="Yang S.-J."/>
        </authorList>
    </citation>
    <scope>NUCLEOTIDE SEQUENCE [LARGE SCALE GENOMIC DNA]</scope>
    <source>
        <strain evidence="4">ST58-10</strain>
    </source>
</reference>
<sequence>MPIKFYLQGASLVLLAALGFSLQPLFAREVYADGANALGLVWLRFLVPSVLLLVFIPAKTRRLRPGAGVLGMINGMASLCYFIALQQVTVSLTVMLLSLFPLLVFLQGWARRQESLTGSRLLALVGALAGVYFTLDGDFAGSWGGILFGLGAALFYSAYLVGAPRWMPVGDALGSSAWTLIGAALVFSVPAILGFADMPQTIRGWSAVLALGIVSTFIPFLLLIKGIGMLRRQFDVAIFSTLEPVASIFWAWLILHETLSENSLLGGVMVLGAALLMIWSQSRSQPACVS</sequence>
<feature type="transmembrane region" description="Helical" evidence="1">
    <location>
        <begin position="262"/>
        <end position="280"/>
    </location>
</feature>
<feature type="domain" description="EamA" evidence="2">
    <location>
        <begin position="9"/>
        <end position="134"/>
    </location>
</feature>
<feature type="transmembrane region" description="Helical" evidence="1">
    <location>
        <begin position="236"/>
        <end position="256"/>
    </location>
</feature>
<feature type="transmembrane region" description="Helical" evidence="1">
    <location>
        <begin position="117"/>
        <end position="135"/>
    </location>
</feature>
<dbReference type="InterPro" id="IPR037185">
    <property type="entry name" value="EmrE-like"/>
</dbReference>
<evidence type="ECO:0000313" key="4">
    <source>
        <dbReference type="Proteomes" id="UP000078070"/>
    </source>
</evidence>
<dbReference type="Proteomes" id="UP000078070">
    <property type="component" value="Chromosome"/>
</dbReference>
<dbReference type="SUPFAM" id="SSF103481">
    <property type="entry name" value="Multidrug resistance efflux transporter EmrE"/>
    <property type="match status" value="2"/>
</dbReference>
<organism evidence="3 4">
    <name type="scientific">Marinobacterium aestuarii</name>
    <dbReference type="NCBI Taxonomy" id="1821621"/>
    <lineage>
        <taxon>Bacteria</taxon>
        <taxon>Pseudomonadati</taxon>
        <taxon>Pseudomonadota</taxon>
        <taxon>Gammaproteobacteria</taxon>
        <taxon>Oceanospirillales</taxon>
        <taxon>Oceanospirillaceae</taxon>
        <taxon>Marinobacterium</taxon>
    </lineage>
</organism>
<proteinExistence type="predicted"/>
<keyword evidence="4" id="KW-1185">Reference proteome</keyword>
<feature type="transmembrane region" description="Helical" evidence="1">
    <location>
        <begin position="141"/>
        <end position="161"/>
    </location>
</feature>
<dbReference type="EMBL" id="CP015839">
    <property type="protein sequence ID" value="ANG65026.1"/>
    <property type="molecule type" value="Genomic_DNA"/>
</dbReference>
<accession>A0A1A9F475</accession>
<keyword evidence="1" id="KW-1133">Transmembrane helix</keyword>
<reference evidence="3 4" key="2">
    <citation type="journal article" date="2018" name="Int. J. Syst. Evol. Microbiol.">
        <title>Marinobacterium aestuarii sp. nov., a benzene-degrading marine bacterium isolated from estuary sediment.</title>
        <authorList>
            <person name="Bae S.S."/>
            <person name="Jung J."/>
            <person name="Chung D."/>
            <person name="Baek K."/>
        </authorList>
    </citation>
    <scope>NUCLEOTIDE SEQUENCE [LARGE SCALE GENOMIC DNA]</scope>
    <source>
        <strain evidence="3 4">ST58-10</strain>
    </source>
</reference>
<feature type="transmembrane region" description="Helical" evidence="1">
    <location>
        <begin position="173"/>
        <end position="196"/>
    </location>
</feature>
<feature type="domain" description="EamA" evidence="2">
    <location>
        <begin position="144"/>
        <end position="278"/>
    </location>
</feature>